<reference evidence="1" key="1">
    <citation type="journal article" date="2021" name="PeerJ">
        <title>Extensive microbial diversity within the chicken gut microbiome revealed by metagenomics and culture.</title>
        <authorList>
            <person name="Gilroy R."/>
            <person name="Ravi A."/>
            <person name="Getino M."/>
            <person name="Pursley I."/>
            <person name="Horton D.L."/>
            <person name="Alikhan N.F."/>
            <person name="Baker D."/>
            <person name="Gharbi K."/>
            <person name="Hall N."/>
            <person name="Watson M."/>
            <person name="Adriaenssens E.M."/>
            <person name="Foster-Nyarko E."/>
            <person name="Jarju S."/>
            <person name="Secka A."/>
            <person name="Antonio M."/>
            <person name="Oren A."/>
            <person name="Chaudhuri R.R."/>
            <person name="La Ragione R."/>
            <person name="Hildebrand F."/>
            <person name="Pallen M.J."/>
        </authorList>
    </citation>
    <scope>NUCLEOTIDE SEQUENCE</scope>
    <source>
        <strain evidence="1">Gambia16-554</strain>
    </source>
</reference>
<dbReference type="AlphaFoldDB" id="A0A9D2GQD2"/>
<protein>
    <submittedName>
        <fullName evidence="1">Uncharacterized protein</fullName>
    </submittedName>
</protein>
<gene>
    <name evidence="1" type="ORF">IAC04_07695</name>
</gene>
<accession>A0A9D2GQD2</accession>
<dbReference type="EMBL" id="DXAW01000128">
    <property type="protein sequence ID" value="HIZ86357.1"/>
    <property type="molecule type" value="Genomic_DNA"/>
</dbReference>
<comment type="caution">
    <text evidence="1">The sequence shown here is derived from an EMBL/GenBank/DDBJ whole genome shotgun (WGS) entry which is preliminary data.</text>
</comment>
<evidence type="ECO:0000313" key="1">
    <source>
        <dbReference type="EMBL" id="HIZ86357.1"/>
    </source>
</evidence>
<proteinExistence type="predicted"/>
<name>A0A9D2GQD2_9BACT</name>
<evidence type="ECO:0000313" key="2">
    <source>
        <dbReference type="Proteomes" id="UP000824115"/>
    </source>
</evidence>
<reference evidence="1" key="2">
    <citation type="submission" date="2021-04" db="EMBL/GenBank/DDBJ databases">
        <authorList>
            <person name="Gilroy R."/>
        </authorList>
    </citation>
    <scope>NUCLEOTIDE SEQUENCE</scope>
    <source>
        <strain evidence="1">Gambia16-554</strain>
    </source>
</reference>
<sequence length="205" mass="23131">MFEGNAIGTTPCSVSMPVTATAVNHGSVFKPSIVTTVKPWELQFIKDGVTENVSVDPSAVPVQNGQSIYNYVFTNAAYMYDPTIMAGEADNMVSRDNPGQTALERTIIRWYFDSDPRGARVFWRVVSSIPQVVKNTNEQYLGTTPFEETRAFNILGLTYENSRDVQIEVKMSRNGYMDQVKRFNVRQAIDQQEISSFFDLVKDEE</sequence>
<dbReference type="Proteomes" id="UP000824115">
    <property type="component" value="Unassembled WGS sequence"/>
</dbReference>
<organism evidence="1 2">
    <name type="scientific">Candidatus Coprenecus stercoravium</name>
    <dbReference type="NCBI Taxonomy" id="2840735"/>
    <lineage>
        <taxon>Bacteria</taxon>
        <taxon>Pseudomonadati</taxon>
        <taxon>Bacteroidota</taxon>
        <taxon>Bacteroidia</taxon>
        <taxon>Bacteroidales</taxon>
        <taxon>Rikenellaceae</taxon>
        <taxon>Rikenellaceae incertae sedis</taxon>
        <taxon>Candidatus Coprenecus</taxon>
    </lineage>
</organism>